<keyword evidence="2" id="KW-0378">Hydrolase</keyword>
<dbReference type="GO" id="GO:0016788">
    <property type="term" value="F:hydrolase activity, acting on ester bonds"/>
    <property type="evidence" value="ECO:0007669"/>
    <property type="project" value="TreeGrafter"/>
</dbReference>
<dbReference type="Proteomes" id="UP000242418">
    <property type="component" value="Unassembled WGS sequence"/>
</dbReference>
<evidence type="ECO:0000256" key="1">
    <source>
        <dbReference type="ARBA" id="ARBA00005622"/>
    </source>
</evidence>
<dbReference type="EMBL" id="FMTL01000002">
    <property type="protein sequence ID" value="SCW64674.1"/>
    <property type="molecule type" value="Genomic_DNA"/>
</dbReference>
<organism evidence="4 5">
    <name type="scientific">Pseudomonas peli</name>
    <dbReference type="NCBI Taxonomy" id="592361"/>
    <lineage>
        <taxon>Bacteria</taxon>
        <taxon>Pseudomonadati</taxon>
        <taxon>Pseudomonadota</taxon>
        <taxon>Gammaproteobacteria</taxon>
        <taxon>Pseudomonadales</taxon>
        <taxon>Pseudomonadaceae</taxon>
        <taxon>Pseudomonas</taxon>
    </lineage>
</organism>
<keyword evidence="5" id="KW-1185">Reference proteome</keyword>
<keyword evidence="3" id="KW-0732">Signal</keyword>
<evidence type="ECO:0008006" key="6">
    <source>
        <dbReference type="Google" id="ProtNLM"/>
    </source>
</evidence>
<evidence type="ECO:0000313" key="4">
    <source>
        <dbReference type="EMBL" id="SCW64674.1"/>
    </source>
</evidence>
<dbReference type="InterPro" id="IPR000801">
    <property type="entry name" value="Esterase-like"/>
</dbReference>
<evidence type="ECO:0000313" key="5">
    <source>
        <dbReference type="Proteomes" id="UP000242418"/>
    </source>
</evidence>
<sequence length="298" mass="32276">MKRCWLWLFCLSWLNVVNAADYPGYQRLEPFQVQSADAQRSYQVQLLVPTRAAPASGFPVLYLLDGHAALAALKAQCLDELKAGTPPLLVFIGHAGERPFNVPARTLDYTPARRDGQPMQAFNGVQGGGAAAFLALLEQRIKPQVAAQQPIDPAQQALWGHSFGGLFVLNTLLTQPASFSRYIAASPSLWWQSGLLLETERDFAGATAQLLIVRGSDEGLPGNARSGVDPSVLEQRRKAMAAVPVDAARQMAERLGRWPDMQVTYEEFAGLGHGPMLAASLRPALRMAAGLAQEGSDE</sequence>
<dbReference type="InterPro" id="IPR052558">
    <property type="entry name" value="Siderophore_Hydrolase_D"/>
</dbReference>
<accession>A0AB37Z7X9</accession>
<gene>
    <name evidence="4" type="ORF">SAMN05216370_2425</name>
</gene>
<evidence type="ECO:0000256" key="2">
    <source>
        <dbReference type="ARBA" id="ARBA00022801"/>
    </source>
</evidence>
<dbReference type="Gene3D" id="3.40.50.1820">
    <property type="entry name" value="alpha/beta hydrolase"/>
    <property type="match status" value="1"/>
</dbReference>
<feature type="chain" id="PRO_5044261817" description="Esterase" evidence="3">
    <location>
        <begin position="20"/>
        <end position="298"/>
    </location>
</feature>
<feature type="signal peptide" evidence="3">
    <location>
        <begin position="1"/>
        <end position="19"/>
    </location>
</feature>
<dbReference type="PANTHER" id="PTHR40841">
    <property type="entry name" value="SIDEROPHORE TRIACETYLFUSARININE C ESTERASE"/>
    <property type="match status" value="1"/>
</dbReference>
<dbReference type="SUPFAM" id="SSF53474">
    <property type="entry name" value="alpha/beta-Hydrolases"/>
    <property type="match status" value="1"/>
</dbReference>
<comment type="caution">
    <text evidence="4">The sequence shown here is derived from an EMBL/GenBank/DDBJ whole genome shotgun (WGS) entry which is preliminary data.</text>
</comment>
<dbReference type="Pfam" id="PF00756">
    <property type="entry name" value="Esterase"/>
    <property type="match status" value="1"/>
</dbReference>
<protein>
    <recommendedName>
        <fullName evidence="6">Esterase</fullName>
    </recommendedName>
</protein>
<dbReference type="RefSeq" id="WP_090252512.1">
    <property type="nucleotide sequence ID" value="NZ_FMTL01000002.1"/>
</dbReference>
<dbReference type="InterPro" id="IPR029058">
    <property type="entry name" value="AB_hydrolase_fold"/>
</dbReference>
<reference evidence="4 5" key="1">
    <citation type="submission" date="2016-10" db="EMBL/GenBank/DDBJ databases">
        <authorList>
            <person name="Varghese N."/>
            <person name="Submissions S."/>
        </authorList>
    </citation>
    <scope>NUCLEOTIDE SEQUENCE [LARGE SCALE GENOMIC DNA]</scope>
    <source>
        <strain evidence="4 5">DSM 17833</strain>
    </source>
</reference>
<dbReference type="PANTHER" id="PTHR40841:SF2">
    <property type="entry name" value="SIDEROPHORE-DEGRADING ESTERASE (EUROFUNG)"/>
    <property type="match status" value="1"/>
</dbReference>
<comment type="similarity">
    <text evidence="1">Belongs to the esterase D family.</text>
</comment>
<proteinExistence type="inferred from homology"/>
<evidence type="ECO:0000256" key="3">
    <source>
        <dbReference type="SAM" id="SignalP"/>
    </source>
</evidence>
<name>A0AB37Z7X9_9PSED</name>
<dbReference type="AlphaFoldDB" id="A0AB37Z7X9"/>